<organism evidence="2 3">
    <name type="scientific">Eleusine coracana subsp. coracana</name>
    <dbReference type="NCBI Taxonomy" id="191504"/>
    <lineage>
        <taxon>Eukaryota</taxon>
        <taxon>Viridiplantae</taxon>
        <taxon>Streptophyta</taxon>
        <taxon>Embryophyta</taxon>
        <taxon>Tracheophyta</taxon>
        <taxon>Spermatophyta</taxon>
        <taxon>Magnoliopsida</taxon>
        <taxon>Liliopsida</taxon>
        <taxon>Poales</taxon>
        <taxon>Poaceae</taxon>
        <taxon>PACMAD clade</taxon>
        <taxon>Chloridoideae</taxon>
        <taxon>Cynodonteae</taxon>
        <taxon>Eleusininae</taxon>
        <taxon>Eleusine</taxon>
    </lineage>
</organism>
<evidence type="ECO:0000256" key="1">
    <source>
        <dbReference type="SAM" id="MobiDB-lite"/>
    </source>
</evidence>
<reference evidence="2" key="2">
    <citation type="submission" date="2021-12" db="EMBL/GenBank/DDBJ databases">
        <title>Resequencing data analysis of finger millet.</title>
        <authorList>
            <person name="Hatakeyama M."/>
            <person name="Aluri S."/>
            <person name="Balachadran M.T."/>
            <person name="Sivarajan S.R."/>
            <person name="Poveda L."/>
            <person name="Shimizu-Inatsugi R."/>
            <person name="Schlapbach R."/>
            <person name="Sreeman S.M."/>
            <person name="Shimizu K.K."/>
        </authorList>
    </citation>
    <scope>NUCLEOTIDE SEQUENCE</scope>
</reference>
<dbReference type="AlphaFoldDB" id="A0AAV5EWE7"/>
<comment type="caution">
    <text evidence="2">The sequence shown here is derived from an EMBL/GenBank/DDBJ whole genome shotgun (WGS) entry which is preliminary data.</text>
</comment>
<accession>A0AAV5EWE7</accession>
<feature type="region of interest" description="Disordered" evidence="1">
    <location>
        <begin position="1"/>
        <end position="58"/>
    </location>
</feature>
<gene>
    <name evidence="2" type="primary">gb14835</name>
    <name evidence="2" type="ORF">PR202_gb14835</name>
</gene>
<feature type="compositionally biased region" description="Basic and acidic residues" evidence="1">
    <location>
        <begin position="48"/>
        <end position="58"/>
    </location>
</feature>
<protein>
    <submittedName>
        <fullName evidence="2">Uncharacterized protein</fullName>
    </submittedName>
</protein>
<dbReference type="Proteomes" id="UP001054889">
    <property type="component" value="Unassembled WGS sequence"/>
</dbReference>
<evidence type="ECO:0000313" key="3">
    <source>
        <dbReference type="Proteomes" id="UP001054889"/>
    </source>
</evidence>
<name>A0AAV5EWE7_ELECO</name>
<feature type="compositionally biased region" description="Acidic residues" evidence="1">
    <location>
        <begin position="18"/>
        <end position="47"/>
    </location>
</feature>
<dbReference type="EMBL" id="BQKI01000079">
    <property type="protein sequence ID" value="GJN26869.1"/>
    <property type="molecule type" value="Genomic_DNA"/>
</dbReference>
<proteinExistence type="predicted"/>
<evidence type="ECO:0000313" key="2">
    <source>
        <dbReference type="EMBL" id="GJN26869.1"/>
    </source>
</evidence>
<reference evidence="2" key="1">
    <citation type="journal article" date="2018" name="DNA Res.">
        <title>Multiple hybrid de novo genome assembly of finger millet, an orphan allotetraploid crop.</title>
        <authorList>
            <person name="Hatakeyama M."/>
            <person name="Aluri S."/>
            <person name="Balachadran M.T."/>
            <person name="Sivarajan S.R."/>
            <person name="Patrignani A."/>
            <person name="Gruter S."/>
            <person name="Poveda L."/>
            <person name="Shimizu-Inatsugi R."/>
            <person name="Baeten J."/>
            <person name="Francoijs K.J."/>
            <person name="Nataraja K.N."/>
            <person name="Reddy Y.A.N."/>
            <person name="Phadnis S."/>
            <person name="Ravikumar R.L."/>
            <person name="Schlapbach R."/>
            <person name="Sreeman S.M."/>
            <person name="Shimizu K.K."/>
        </authorList>
    </citation>
    <scope>NUCLEOTIDE SEQUENCE</scope>
</reference>
<sequence length="166" mass="19785">MGNLLASLEEAHSADNNEQQELDEENEEKGEQVEEQLEEGYEEEEQTEEIKEDLKDRDKEKEEELYEKMAITSFYDVLFFFYFFYLEGIMWPTHIMERQEFEFKQKLINALTTKSFCHDENDTLFAMATKRSPITREQSTRHQEVSYTCEHDMGKSFFDNNLGGLQ</sequence>
<keyword evidence="3" id="KW-1185">Reference proteome</keyword>